<dbReference type="SMART" id="SM00065">
    <property type="entry name" value="GAF"/>
    <property type="match status" value="1"/>
</dbReference>
<dbReference type="Proteomes" id="UP000219972">
    <property type="component" value="Unassembled WGS sequence"/>
</dbReference>
<dbReference type="InterPro" id="IPR029016">
    <property type="entry name" value="GAF-like_dom_sf"/>
</dbReference>
<dbReference type="SUPFAM" id="SSF55781">
    <property type="entry name" value="GAF domain-like"/>
    <property type="match status" value="1"/>
</dbReference>
<evidence type="ECO:0000256" key="7">
    <source>
        <dbReference type="ARBA" id="ARBA00022840"/>
    </source>
</evidence>
<dbReference type="Gene3D" id="3.30.450.40">
    <property type="match status" value="1"/>
</dbReference>
<evidence type="ECO:0000313" key="12">
    <source>
        <dbReference type="Proteomes" id="UP000219972"/>
    </source>
</evidence>
<evidence type="ECO:0000259" key="10">
    <source>
        <dbReference type="SMART" id="SM00911"/>
    </source>
</evidence>
<dbReference type="RefSeq" id="WP_097542416.1">
    <property type="nucleotide sequence ID" value="NZ_NWSK01000002.1"/>
</dbReference>
<dbReference type="PANTHER" id="PTHR41523:SF8">
    <property type="entry name" value="ETHYLENE RESPONSE SENSOR PROTEIN"/>
    <property type="match status" value="1"/>
</dbReference>
<accession>A0ABX4JEZ6</accession>
<evidence type="ECO:0000259" key="9">
    <source>
        <dbReference type="SMART" id="SM00065"/>
    </source>
</evidence>
<dbReference type="Gene3D" id="3.30.565.10">
    <property type="entry name" value="Histidine kinase-like ATPase, C-terminal domain"/>
    <property type="match status" value="1"/>
</dbReference>
<proteinExistence type="predicted"/>
<evidence type="ECO:0000256" key="6">
    <source>
        <dbReference type="ARBA" id="ARBA00022777"/>
    </source>
</evidence>
<evidence type="ECO:0000256" key="3">
    <source>
        <dbReference type="ARBA" id="ARBA00022553"/>
    </source>
</evidence>
<feature type="coiled-coil region" evidence="8">
    <location>
        <begin position="158"/>
        <end position="185"/>
    </location>
</feature>
<dbReference type="SMART" id="SM00911">
    <property type="entry name" value="HWE_HK"/>
    <property type="match status" value="1"/>
</dbReference>
<dbReference type="InterPro" id="IPR036890">
    <property type="entry name" value="HATPase_C_sf"/>
</dbReference>
<evidence type="ECO:0000313" key="11">
    <source>
        <dbReference type="EMBL" id="PDS52817.1"/>
    </source>
</evidence>
<dbReference type="Pfam" id="PF07536">
    <property type="entry name" value="HWE_HK"/>
    <property type="match status" value="1"/>
</dbReference>
<dbReference type="Pfam" id="PF01590">
    <property type="entry name" value="GAF"/>
    <property type="match status" value="1"/>
</dbReference>
<keyword evidence="5" id="KW-0547">Nucleotide-binding</keyword>
<keyword evidence="6" id="KW-0418">Kinase</keyword>
<dbReference type="EMBL" id="NWSL01000002">
    <property type="protein sequence ID" value="PDS52817.1"/>
    <property type="molecule type" value="Genomic_DNA"/>
</dbReference>
<evidence type="ECO:0000256" key="5">
    <source>
        <dbReference type="ARBA" id="ARBA00022741"/>
    </source>
</evidence>
<feature type="domain" description="GAF" evidence="9">
    <location>
        <begin position="32"/>
        <end position="179"/>
    </location>
</feature>
<evidence type="ECO:0000256" key="4">
    <source>
        <dbReference type="ARBA" id="ARBA00022679"/>
    </source>
</evidence>
<comment type="caution">
    <text evidence="11">The sequence shown here is derived from an EMBL/GenBank/DDBJ whole genome shotgun (WGS) entry which is preliminary data.</text>
</comment>
<protein>
    <recommendedName>
        <fullName evidence="2">histidine kinase</fullName>
        <ecNumber evidence="2">2.7.13.3</ecNumber>
    </recommendedName>
</protein>
<reference evidence="11 12" key="1">
    <citation type="submission" date="2017-09" db="EMBL/GenBank/DDBJ databases">
        <title>Comparative genomics of rhizobia isolated from Phaseolus vulgaris in China.</title>
        <authorList>
            <person name="Tong W."/>
        </authorList>
    </citation>
    <scope>NUCLEOTIDE SEQUENCE [LARGE SCALE GENOMIC DNA]</scope>
    <source>
        <strain evidence="11 12">Y27</strain>
    </source>
</reference>
<evidence type="ECO:0000256" key="2">
    <source>
        <dbReference type="ARBA" id="ARBA00012438"/>
    </source>
</evidence>
<name>A0ABX4JEZ6_9HYPH</name>
<keyword evidence="12" id="KW-1185">Reference proteome</keyword>
<dbReference type="PANTHER" id="PTHR41523">
    <property type="entry name" value="TWO-COMPONENT SYSTEM SENSOR PROTEIN"/>
    <property type="match status" value="1"/>
</dbReference>
<evidence type="ECO:0000256" key="8">
    <source>
        <dbReference type="SAM" id="Coils"/>
    </source>
</evidence>
<feature type="domain" description="Signal transduction histidine kinase HWE region" evidence="10">
    <location>
        <begin position="191"/>
        <end position="273"/>
    </location>
</feature>
<sequence length="383" mass="42525">MMAQGRPSEAEKLRAQIAVLSEFGKHALKTQDLQELLQRATEIIAQALDIELVKVLELLPDGSEVLVRAGVGWNPGVVGHATFGANQLSPAGFAMQTDKPVISYLSNEERFDIPELLREHGVLSMVNVVIRGDFGPWGVLEVDSREVQDFDEDDISFLQNYANQLASAVERLNAHQKLTRSLEERDMLMHELQHRVRNMLGNISVLAKRTVQSSDNFGDFLASFDERLRALARSQDMLLKRPNEYIKLREVLSQELEAHGFGVGQSVSAVGPDISLPPAVSQALAMAFHELTTNAIKYGALKDGSGKLDVVWRIEAPGGEKDLLIRWRETGVRINHPSSREGYGSEVIRSIIPYMIAGTSQLEFHSDGVECNIRLPAPSIRDR</sequence>
<gene>
    <name evidence="11" type="ORF">CO662_04605</name>
</gene>
<comment type="catalytic activity">
    <reaction evidence="1">
        <text>ATP + protein L-histidine = ADP + protein N-phospho-L-histidine.</text>
        <dbReference type="EC" id="2.7.13.3"/>
    </reaction>
</comment>
<keyword evidence="8" id="KW-0175">Coiled coil</keyword>
<organism evidence="11 12">
    <name type="scientific">Rhizobium anhuiense</name>
    <dbReference type="NCBI Taxonomy" id="1184720"/>
    <lineage>
        <taxon>Bacteria</taxon>
        <taxon>Pseudomonadati</taxon>
        <taxon>Pseudomonadota</taxon>
        <taxon>Alphaproteobacteria</taxon>
        <taxon>Hyphomicrobiales</taxon>
        <taxon>Rhizobiaceae</taxon>
        <taxon>Rhizobium/Agrobacterium group</taxon>
        <taxon>Rhizobium</taxon>
    </lineage>
</organism>
<evidence type="ECO:0000256" key="1">
    <source>
        <dbReference type="ARBA" id="ARBA00000085"/>
    </source>
</evidence>
<keyword evidence="7" id="KW-0067">ATP-binding</keyword>
<keyword evidence="4" id="KW-0808">Transferase</keyword>
<keyword evidence="3" id="KW-0597">Phosphoprotein</keyword>
<dbReference type="EC" id="2.7.13.3" evidence="2"/>
<dbReference type="InterPro" id="IPR011102">
    <property type="entry name" value="Sig_transdc_His_kinase_HWE"/>
</dbReference>
<dbReference type="InterPro" id="IPR003018">
    <property type="entry name" value="GAF"/>
</dbReference>